<keyword evidence="2" id="KW-0964">Secreted</keyword>
<keyword evidence="3" id="KW-0272">Extracellular matrix</keyword>
<dbReference type="GO" id="GO:0007155">
    <property type="term" value="P:cell adhesion"/>
    <property type="evidence" value="ECO:0007669"/>
    <property type="project" value="UniProtKB-KW"/>
</dbReference>
<dbReference type="InterPro" id="IPR016186">
    <property type="entry name" value="C-type_lectin-like/link_sf"/>
</dbReference>
<dbReference type="FunFam" id="2.60.120.200:FF:000039">
    <property type="entry name" value="Collagen XV alpha 1 chain"/>
    <property type="match status" value="1"/>
</dbReference>
<dbReference type="Gene3D" id="3.10.100.10">
    <property type="entry name" value="Mannose-Binding Protein A, subunit A"/>
    <property type="match status" value="1"/>
</dbReference>
<feature type="region of interest" description="Disordered" evidence="13">
    <location>
        <begin position="644"/>
        <end position="734"/>
    </location>
</feature>
<reference evidence="16 17" key="1">
    <citation type="submission" date="2024-02" db="EMBL/GenBank/DDBJ databases">
        <title>Chromosome-level genome assembly of the Eurasian Minnow (Phoxinus phoxinus).</title>
        <authorList>
            <person name="Oriowo T.O."/>
            <person name="Martin S."/>
            <person name="Stange M."/>
            <person name="Chrysostomakis Y."/>
            <person name="Brown T."/>
            <person name="Winkler S."/>
            <person name="Kukowka S."/>
            <person name="Myers E.W."/>
            <person name="Bohne A."/>
        </authorList>
    </citation>
    <scope>NUCLEOTIDE SEQUENCE [LARGE SCALE GENOMIC DNA]</scope>
    <source>
        <strain evidence="16">ZFMK-TIS-60720</strain>
        <tissue evidence="16">Whole Organism</tissue>
    </source>
</reference>
<feature type="compositionally biased region" description="Gly residues" evidence="13">
    <location>
        <begin position="369"/>
        <end position="379"/>
    </location>
</feature>
<feature type="compositionally biased region" description="Gly residues" evidence="13">
    <location>
        <begin position="843"/>
        <end position="852"/>
    </location>
</feature>
<feature type="domain" description="Thrombospondin-like N-terminal" evidence="15">
    <location>
        <begin position="89"/>
        <end position="277"/>
    </location>
</feature>
<feature type="compositionally biased region" description="Low complexity" evidence="13">
    <location>
        <begin position="42"/>
        <end position="51"/>
    </location>
</feature>
<dbReference type="SUPFAM" id="SSF56436">
    <property type="entry name" value="C-type lectin-like"/>
    <property type="match status" value="1"/>
</dbReference>
<feature type="compositionally biased region" description="Pro residues" evidence="13">
    <location>
        <begin position="608"/>
        <end position="618"/>
    </location>
</feature>
<comment type="similarity">
    <text evidence="12">Belongs to the multiplexin collagen family.</text>
</comment>
<feature type="chain" id="PRO_5042830589" description="Thrombospondin-like N-terminal domain-containing protein" evidence="14">
    <location>
        <begin position="23"/>
        <end position="1324"/>
    </location>
</feature>
<feature type="compositionally biased region" description="Pro residues" evidence="13">
    <location>
        <begin position="513"/>
        <end position="528"/>
    </location>
</feature>
<evidence type="ECO:0000256" key="13">
    <source>
        <dbReference type="SAM" id="MobiDB-lite"/>
    </source>
</evidence>
<feature type="compositionally biased region" description="Pro residues" evidence="13">
    <location>
        <begin position="388"/>
        <end position="400"/>
    </location>
</feature>
<keyword evidence="5" id="KW-0677">Repeat</keyword>
<feature type="region of interest" description="Disordered" evidence="13">
    <location>
        <begin position="1099"/>
        <end position="1118"/>
    </location>
</feature>
<feature type="compositionally biased region" description="Pro residues" evidence="13">
    <location>
        <begin position="471"/>
        <end position="484"/>
    </location>
</feature>
<evidence type="ECO:0000256" key="9">
    <source>
        <dbReference type="ARBA" id="ARBA00023157"/>
    </source>
</evidence>
<comment type="subcellular location">
    <subcellularLocation>
        <location evidence="1">Secreted</location>
        <location evidence="1">Extracellular space</location>
        <location evidence="1">Extracellular matrix</location>
    </subcellularLocation>
</comment>
<dbReference type="Pfam" id="PF01391">
    <property type="entry name" value="Collagen"/>
    <property type="match status" value="5"/>
</dbReference>
<dbReference type="SMART" id="SM00210">
    <property type="entry name" value="TSPN"/>
    <property type="match status" value="1"/>
</dbReference>
<dbReference type="GO" id="GO:0030020">
    <property type="term" value="F:extracellular matrix structural constituent conferring tensile strength"/>
    <property type="evidence" value="ECO:0007669"/>
    <property type="project" value="TreeGrafter"/>
</dbReference>
<feature type="compositionally biased region" description="Pro residues" evidence="13">
    <location>
        <begin position="1032"/>
        <end position="1041"/>
    </location>
</feature>
<evidence type="ECO:0000259" key="15">
    <source>
        <dbReference type="SMART" id="SM00210"/>
    </source>
</evidence>
<feature type="compositionally biased region" description="Low complexity" evidence="13">
    <location>
        <begin position="401"/>
        <end position="413"/>
    </location>
</feature>
<dbReference type="InterPro" id="IPR048287">
    <property type="entry name" value="TSPN-like_N"/>
</dbReference>
<evidence type="ECO:0000256" key="4">
    <source>
        <dbReference type="ARBA" id="ARBA00022729"/>
    </source>
</evidence>
<evidence type="ECO:0000256" key="5">
    <source>
        <dbReference type="ARBA" id="ARBA00022737"/>
    </source>
</evidence>
<keyword evidence="7" id="KW-0654">Proteoglycan</keyword>
<dbReference type="Gene3D" id="2.60.120.200">
    <property type="match status" value="1"/>
</dbReference>
<feature type="compositionally biased region" description="Pro residues" evidence="13">
    <location>
        <begin position="1010"/>
        <end position="1021"/>
    </location>
</feature>
<feature type="signal peptide" evidence="14">
    <location>
        <begin position="1"/>
        <end position="22"/>
    </location>
</feature>
<dbReference type="InterPro" id="IPR050149">
    <property type="entry name" value="Collagen_superfamily"/>
</dbReference>
<feature type="compositionally biased region" description="Low complexity" evidence="13">
    <location>
        <begin position="442"/>
        <end position="455"/>
    </location>
</feature>
<feature type="region of interest" description="Disordered" evidence="13">
    <location>
        <begin position="42"/>
        <end position="76"/>
    </location>
</feature>
<feature type="region of interest" description="Disordered" evidence="13">
    <location>
        <begin position="819"/>
        <end position="1051"/>
    </location>
</feature>
<dbReference type="EMBL" id="JAYKXH010000007">
    <property type="protein sequence ID" value="KAK7162992.1"/>
    <property type="molecule type" value="Genomic_DNA"/>
</dbReference>
<feature type="compositionally biased region" description="Pro residues" evidence="13">
    <location>
        <begin position="872"/>
        <end position="885"/>
    </location>
</feature>
<dbReference type="Proteomes" id="UP001364617">
    <property type="component" value="Unassembled WGS sequence"/>
</dbReference>
<evidence type="ECO:0000256" key="10">
    <source>
        <dbReference type="ARBA" id="ARBA00023180"/>
    </source>
</evidence>
<evidence type="ECO:0000256" key="11">
    <source>
        <dbReference type="ARBA" id="ARBA00023278"/>
    </source>
</evidence>
<evidence type="ECO:0000256" key="12">
    <source>
        <dbReference type="ARBA" id="ARBA00061275"/>
    </source>
</evidence>
<keyword evidence="4 14" id="KW-0732">Signal</keyword>
<keyword evidence="11" id="KW-0379">Hydroxylation</keyword>
<feature type="region of interest" description="Disordered" evidence="13">
    <location>
        <begin position="276"/>
        <end position="628"/>
    </location>
</feature>
<dbReference type="PANTHER" id="PTHR24023:SF1034">
    <property type="entry name" value="COLLAGEN ALPHA-1(XVIII) CHAIN"/>
    <property type="match status" value="1"/>
</dbReference>
<evidence type="ECO:0000256" key="2">
    <source>
        <dbReference type="ARBA" id="ARBA00022525"/>
    </source>
</evidence>
<dbReference type="GO" id="GO:0005581">
    <property type="term" value="C:collagen trimer"/>
    <property type="evidence" value="ECO:0007669"/>
    <property type="project" value="UniProtKB-KW"/>
</dbReference>
<proteinExistence type="inferred from homology"/>
<feature type="compositionally biased region" description="Low complexity" evidence="13">
    <location>
        <begin position="1100"/>
        <end position="1116"/>
    </location>
</feature>
<dbReference type="Pfam" id="PF06482">
    <property type="entry name" value="Endostatin"/>
    <property type="match status" value="1"/>
</dbReference>
<keyword evidence="8" id="KW-0176">Collagen</keyword>
<evidence type="ECO:0000256" key="3">
    <source>
        <dbReference type="ARBA" id="ARBA00022530"/>
    </source>
</evidence>
<evidence type="ECO:0000256" key="8">
    <source>
        <dbReference type="ARBA" id="ARBA00023119"/>
    </source>
</evidence>
<dbReference type="FunFam" id="3.10.100.10:FF:000008">
    <property type="entry name" value="collagen alpha-1(XVIII) chain isoform X1"/>
    <property type="match status" value="1"/>
</dbReference>
<protein>
    <recommendedName>
        <fullName evidence="15">Thrombospondin-like N-terminal domain-containing protein</fullName>
    </recommendedName>
</protein>
<feature type="compositionally biased region" description="Basic and acidic residues" evidence="13">
    <location>
        <begin position="304"/>
        <end position="325"/>
    </location>
</feature>
<keyword evidence="6" id="KW-0130">Cell adhesion</keyword>
<evidence type="ECO:0000313" key="17">
    <source>
        <dbReference type="Proteomes" id="UP001364617"/>
    </source>
</evidence>
<name>A0AAN9D6D9_9TELE</name>
<accession>A0AAN9D6D9</accession>
<dbReference type="GO" id="GO:0030198">
    <property type="term" value="P:extracellular matrix organization"/>
    <property type="evidence" value="ECO:0007669"/>
    <property type="project" value="TreeGrafter"/>
</dbReference>
<feature type="compositionally biased region" description="Basic and acidic residues" evidence="13">
    <location>
        <begin position="921"/>
        <end position="930"/>
    </location>
</feature>
<evidence type="ECO:0000256" key="1">
    <source>
        <dbReference type="ARBA" id="ARBA00004498"/>
    </source>
</evidence>
<dbReference type="GO" id="GO:0005615">
    <property type="term" value="C:extracellular space"/>
    <property type="evidence" value="ECO:0007669"/>
    <property type="project" value="TreeGrafter"/>
</dbReference>
<dbReference type="FunFam" id="3.40.1620.70:FF:000003">
    <property type="entry name" value="Collagen type XVIII alpha 1"/>
    <property type="match status" value="1"/>
</dbReference>
<evidence type="ECO:0000313" key="16">
    <source>
        <dbReference type="EMBL" id="KAK7162992.1"/>
    </source>
</evidence>
<dbReference type="InterPro" id="IPR013320">
    <property type="entry name" value="ConA-like_dom_sf"/>
</dbReference>
<dbReference type="InterPro" id="IPR045463">
    <property type="entry name" value="XV/XVIII_trimerization_dom"/>
</dbReference>
<evidence type="ECO:0000256" key="6">
    <source>
        <dbReference type="ARBA" id="ARBA00022889"/>
    </source>
</evidence>
<keyword evidence="9" id="KW-1015">Disulfide bond</keyword>
<feature type="compositionally biased region" description="Basic and acidic residues" evidence="13">
    <location>
        <begin position="701"/>
        <end position="717"/>
    </location>
</feature>
<keyword evidence="17" id="KW-1185">Reference proteome</keyword>
<dbReference type="CDD" id="cd00247">
    <property type="entry name" value="Endostatin-like"/>
    <property type="match status" value="1"/>
</dbReference>
<comment type="caution">
    <text evidence="16">The sequence shown here is derived from an EMBL/GenBank/DDBJ whole genome shotgun (WGS) entry which is preliminary data.</text>
</comment>
<dbReference type="PANTHER" id="PTHR24023">
    <property type="entry name" value="COLLAGEN ALPHA"/>
    <property type="match status" value="1"/>
</dbReference>
<gene>
    <name evidence="16" type="ORF">R3I93_007133</name>
</gene>
<feature type="compositionally biased region" description="Gly residues" evidence="13">
    <location>
        <begin position="583"/>
        <end position="592"/>
    </location>
</feature>
<dbReference type="Gene3D" id="3.40.1620.70">
    <property type="match status" value="1"/>
</dbReference>
<dbReference type="GO" id="GO:0031012">
    <property type="term" value="C:extracellular matrix"/>
    <property type="evidence" value="ECO:0007669"/>
    <property type="project" value="TreeGrafter"/>
</dbReference>
<feature type="compositionally biased region" description="Low complexity" evidence="13">
    <location>
        <begin position="689"/>
        <end position="699"/>
    </location>
</feature>
<dbReference type="SUPFAM" id="SSF49899">
    <property type="entry name" value="Concanavalin A-like lectins/glucanases"/>
    <property type="match status" value="1"/>
</dbReference>
<dbReference type="InterPro" id="IPR008160">
    <property type="entry name" value="Collagen"/>
</dbReference>
<dbReference type="InterPro" id="IPR016187">
    <property type="entry name" value="CTDL_fold"/>
</dbReference>
<dbReference type="InterPro" id="IPR010515">
    <property type="entry name" value="Collagenase_NC10/endostatin"/>
</dbReference>
<evidence type="ECO:0000256" key="7">
    <source>
        <dbReference type="ARBA" id="ARBA00022974"/>
    </source>
</evidence>
<sequence length="1324" mass="135700">MAVSVLPLTCLVLLSLVSVSSQIQWFRFLWVPETISPTPAVTTPAPFTTAPEESIALPTSPPQPTEGSGKARAKKPLRMWKSERGSKGHLVLTELVGVPLPPSVSFITGYEGFPAYNFGPDANVGRLTQSFVPEPFFTDFAIIVTLKPSSSRGGVVFAITDPSQKIVHLGLGLTPVEDKTQRIVLYYSEPGFAATVEVASFKVPDMTQQWNRFTLTVEHEEVRLYMDCEQFHSAPLKRSQQPLSFKPGSGIFVANAGSTGLERFVGSIQQLVIKPDPRAAEEQCEEDDPSGDRSGDGDYDDEEEHGRRKEIFGRTNEKEDKEKIHRPTSPVQAPPTVSPEEEEGEFSGHVTPKDERLLRGTYQTDGTGESTGDGSGQGQKGERGAPGPAGPPGPPGPSLPPRHSGQPGQRGPQGPMGPQGGRGRTGKDGQPGSKGEEGKPGQRGPSGLPGLPGESGVKGEKGDPGMGQPGLPGPPGPAGQPGPSNPIKVSYGFDALGSGFGDGDIDTERLRGPPGPPGPPGKPGPPGPNSRFGGLLPGPPGAPGKDGRDGQSGLPGVPGQKGLNGQHGLKGAKGEQGVRGPPGFKGGKGDSGLRGPSGPIGPMGPRGVPGPPGPPGLPGPSSNNFMVDTLKDLEGSGESGLFLGAGISKGYQGPPGLPGPPGSQGLPGADGAPGLSVKGEPGSPGPDGKPGLAGLPGARGPKGDKGSPGEKGERGHDGLNITGPPGPPGPPGPIINFQDLLFNDTAAKLNLTKIQGPPGPMGPEGLPGRAGFPGPRGPKGEIGFPGIQGPLGLKGDKGEPGISIAADGSLITGMRGPRGPKGIQGDIGPTGQPGIVGPIGPTGQKGGYGIPGRPGRPGVVGRKGDKGDASGPPGPPGPPGSPGPPGRVIGLNGTVFPVPPRPHCKIPVNNNNSQQGYERVSFGDKGEKSDVGNPGLPGVPVPMFPDDYVGAKGDNGYKGQKGDKGDPGLPGPPGIPGRAGLVGPKGDSIVGPPGDAGAPGLPGYGSSGPQGPPGPPGPPGTPSAYGSAANLPGPPGPPGPPGASGHGNPVSTYKNIQTMIREASQAAEGTLGYAIDKSELYIRVQGGWKKVELGELIPVPQDSSSSDLSQGLSRPSIRSVPRLHSQELKSFLPGYNVLPPHTAHSMPALHLVALNAPFSGDMHGIRGADYQCYQQARARGLTSTYRAFLSSHLQDLSTIVKKGDRVNLPVVNLKGEVLFGSWMGMFSGNGAVFDPLTPIYSFDGRNVMTDQAWPQKLVWHGSSTVGIRTTTNYCEAWRTGDMAVTGQASLLQTGRLLGQHPRSCSNHFIVLCIENSYIQDPGRN</sequence>
<evidence type="ECO:0000256" key="14">
    <source>
        <dbReference type="SAM" id="SignalP"/>
    </source>
</evidence>
<keyword evidence="10" id="KW-0325">Glycoprotein</keyword>
<feature type="compositionally biased region" description="Pro residues" evidence="13">
    <location>
        <begin position="724"/>
        <end position="733"/>
    </location>
</feature>
<dbReference type="Pfam" id="PF20010">
    <property type="entry name" value="Collagen_trimer"/>
    <property type="match status" value="1"/>
</dbReference>
<organism evidence="16 17">
    <name type="scientific">Phoxinus phoxinus</name>
    <name type="common">Eurasian minnow</name>
    <dbReference type="NCBI Taxonomy" id="58324"/>
    <lineage>
        <taxon>Eukaryota</taxon>
        <taxon>Metazoa</taxon>
        <taxon>Chordata</taxon>
        <taxon>Craniata</taxon>
        <taxon>Vertebrata</taxon>
        <taxon>Euteleostomi</taxon>
        <taxon>Actinopterygii</taxon>
        <taxon>Neopterygii</taxon>
        <taxon>Teleostei</taxon>
        <taxon>Ostariophysi</taxon>
        <taxon>Cypriniformes</taxon>
        <taxon>Leuciscidae</taxon>
        <taxon>Phoxininae</taxon>
        <taxon>Phoxinus</taxon>
    </lineage>
</organism>